<dbReference type="CDD" id="cd03047">
    <property type="entry name" value="GST_N_2"/>
    <property type="match status" value="1"/>
</dbReference>
<reference evidence="3 4" key="1">
    <citation type="submission" date="2020-12" db="EMBL/GenBank/DDBJ databases">
        <title>FDA dAtabase for Regulatory Grade micrObial Sequences (FDA-ARGOS): Supporting development and validation of Infectious Disease Dx tests.</title>
        <authorList>
            <person name="Nelson B."/>
            <person name="Plummer A."/>
            <person name="Tallon L."/>
            <person name="Sadzewicz L."/>
            <person name="Zhao X."/>
            <person name="Boylan J."/>
            <person name="Ott S."/>
            <person name="Bowen H."/>
            <person name="Vavikolanu K."/>
            <person name="Mehta A."/>
            <person name="Aluvathingal J."/>
            <person name="Nadendla S."/>
            <person name="Myers T."/>
            <person name="Yan Y."/>
            <person name="Sichtig H."/>
        </authorList>
    </citation>
    <scope>NUCLEOTIDE SEQUENCE [LARGE SCALE GENOMIC DNA]</scope>
    <source>
        <strain evidence="3 4">FDAARGOS_899</strain>
    </source>
</reference>
<sequence length="217" mass="25325">MGELTIWGRRDSFNVQKVLWLLDERALRYDWRPAGGGYGGLDDPEFLRMNPHGRIPVLRDGAHAIWESHAIVRYLAAAYGDDALWPPDPLARSQADRWIDWMLATLQPDFLTGVFWGYYRTPEPRRRWDAIRRDVARCARHFGVLDRQLADRPFLGGERLGLADVCIGVSLYRYYGLDIERPSLPNVERWYARLQARPAYRRNVMLPFGHLKGRLDF</sequence>
<evidence type="ECO:0000256" key="2">
    <source>
        <dbReference type="ARBA" id="ARBA00022679"/>
    </source>
</evidence>
<dbReference type="PROSITE" id="PS50404">
    <property type="entry name" value="GST_NTER"/>
    <property type="match status" value="1"/>
</dbReference>
<dbReference type="InterPro" id="IPR036282">
    <property type="entry name" value="Glutathione-S-Trfase_C_sf"/>
</dbReference>
<dbReference type="RefSeq" id="WP_006028832.1">
    <property type="nucleotide sequence ID" value="NZ_CP013382.1"/>
</dbReference>
<dbReference type="GO" id="GO:0016740">
    <property type="term" value="F:transferase activity"/>
    <property type="evidence" value="ECO:0007669"/>
    <property type="project" value="UniProtKB-KW"/>
</dbReference>
<dbReference type="Pfam" id="PF13410">
    <property type="entry name" value="GST_C_2"/>
    <property type="match status" value="1"/>
</dbReference>
<keyword evidence="2 3" id="KW-0808">Transferase</keyword>
<evidence type="ECO:0000256" key="1">
    <source>
        <dbReference type="ARBA" id="ARBA00007409"/>
    </source>
</evidence>
<dbReference type="PANTHER" id="PTHR44051">
    <property type="entry name" value="GLUTATHIONE S-TRANSFERASE-RELATED"/>
    <property type="match status" value="1"/>
</dbReference>
<dbReference type="FunFam" id="3.40.30.10:FF:000039">
    <property type="entry name" value="Glutathione S-transferase domain"/>
    <property type="match status" value="1"/>
</dbReference>
<dbReference type="SFLD" id="SFLDG01150">
    <property type="entry name" value="Main.1:_Beta-like"/>
    <property type="match status" value="1"/>
</dbReference>
<protein>
    <submittedName>
        <fullName evidence="3">Glutathione S-transferase</fullName>
    </submittedName>
</protein>
<dbReference type="Proteomes" id="UP000594943">
    <property type="component" value="Chromosome 2"/>
</dbReference>
<dbReference type="AlphaFoldDB" id="A0A7U4SV50"/>
<name>A0A7U4SV50_9BURK</name>
<dbReference type="PANTHER" id="PTHR44051:SF19">
    <property type="entry name" value="DISULFIDE-BOND OXIDOREDUCTASE YFCG"/>
    <property type="match status" value="1"/>
</dbReference>
<dbReference type="EMBL" id="CP065687">
    <property type="protein sequence ID" value="QPS46911.1"/>
    <property type="molecule type" value="Genomic_DNA"/>
</dbReference>
<accession>A0A7T2U738</accession>
<dbReference type="Gene3D" id="3.40.30.10">
    <property type="entry name" value="Glutaredoxin"/>
    <property type="match status" value="1"/>
</dbReference>
<dbReference type="KEGG" id="bhg:I6G56_20730"/>
<dbReference type="SFLD" id="SFLDG00358">
    <property type="entry name" value="Main_(cytGST)"/>
    <property type="match status" value="1"/>
</dbReference>
<proteinExistence type="inferred from homology"/>
<evidence type="ECO:0000313" key="3">
    <source>
        <dbReference type="EMBL" id="QPS46911.1"/>
    </source>
</evidence>
<dbReference type="CDD" id="cd03180">
    <property type="entry name" value="GST_C_2"/>
    <property type="match status" value="1"/>
</dbReference>
<organism evidence="3 4">
    <name type="scientific">Burkholderia humptydooensis</name>
    <dbReference type="NCBI Taxonomy" id="430531"/>
    <lineage>
        <taxon>Bacteria</taxon>
        <taxon>Pseudomonadati</taxon>
        <taxon>Pseudomonadota</taxon>
        <taxon>Betaproteobacteria</taxon>
        <taxon>Burkholderiales</taxon>
        <taxon>Burkholderiaceae</taxon>
        <taxon>Burkholderia</taxon>
        <taxon>pseudomallei group</taxon>
    </lineage>
</organism>
<gene>
    <name evidence="3" type="ORF">I6G56_20730</name>
</gene>
<dbReference type="PROSITE" id="PS50405">
    <property type="entry name" value="GST_CTER"/>
    <property type="match status" value="1"/>
</dbReference>
<dbReference type="InterPro" id="IPR004045">
    <property type="entry name" value="Glutathione_S-Trfase_N"/>
</dbReference>
<evidence type="ECO:0000313" key="4">
    <source>
        <dbReference type="Proteomes" id="UP000594943"/>
    </source>
</evidence>
<dbReference type="SFLD" id="SFLDS00019">
    <property type="entry name" value="Glutathione_Transferase_(cytos"/>
    <property type="match status" value="1"/>
</dbReference>
<dbReference type="Pfam" id="PF13417">
    <property type="entry name" value="GST_N_3"/>
    <property type="match status" value="1"/>
</dbReference>
<dbReference type="SUPFAM" id="SSF47616">
    <property type="entry name" value="GST C-terminal domain-like"/>
    <property type="match status" value="1"/>
</dbReference>
<accession>A0A7U4SV50</accession>
<comment type="similarity">
    <text evidence="1">Belongs to the GST superfamily.</text>
</comment>
<dbReference type="InterPro" id="IPR036249">
    <property type="entry name" value="Thioredoxin-like_sf"/>
</dbReference>
<dbReference type="SUPFAM" id="SSF52833">
    <property type="entry name" value="Thioredoxin-like"/>
    <property type="match status" value="1"/>
</dbReference>
<dbReference type="Gene3D" id="1.20.1050.10">
    <property type="match status" value="1"/>
</dbReference>
<dbReference type="InterPro" id="IPR040079">
    <property type="entry name" value="Glutathione_S-Trfase"/>
</dbReference>
<dbReference type="InterPro" id="IPR010987">
    <property type="entry name" value="Glutathione-S-Trfase_C-like"/>
</dbReference>